<gene>
    <name evidence="1" type="ORF">Vadar_012666</name>
</gene>
<dbReference type="EMBL" id="CM037155">
    <property type="protein sequence ID" value="KAH7846335.1"/>
    <property type="molecule type" value="Genomic_DNA"/>
</dbReference>
<keyword evidence="2" id="KW-1185">Reference proteome</keyword>
<reference evidence="1 2" key="1">
    <citation type="journal article" date="2021" name="Hortic Res">
        <title>High-quality reference genome and annotation aids understanding of berry development for evergreen blueberry (Vaccinium darrowii).</title>
        <authorList>
            <person name="Yu J."/>
            <person name="Hulse-Kemp A.M."/>
            <person name="Babiker E."/>
            <person name="Staton M."/>
        </authorList>
    </citation>
    <scope>NUCLEOTIDE SEQUENCE [LARGE SCALE GENOMIC DNA]</scope>
    <source>
        <strain evidence="2">cv. NJ 8807/NJ 8810</strain>
        <tissue evidence="1">Young leaf</tissue>
    </source>
</reference>
<organism evidence="1 2">
    <name type="scientific">Vaccinium darrowii</name>
    <dbReference type="NCBI Taxonomy" id="229202"/>
    <lineage>
        <taxon>Eukaryota</taxon>
        <taxon>Viridiplantae</taxon>
        <taxon>Streptophyta</taxon>
        <taxon>Embryophyta</taxon>
        <taxon>Tracheophyta</taxon>
        <taxon>Spermatophyta</taxon>
        <taxon>Magnoliopsida</taxon>
        <taxon>eudicotyledons</taxon>
        <taxon>Gunneridae</taxon>
        <taxon>Pentapetalae</taxon>
        <taxon>asterids</taxon>
        <taxon>Ericales</taxon>
        <taxon>Ericaceae</taxon>
        <taxon>Vaccinioideae</taxon>
        <taxon>Vaccinieae</taxon>
        <taxon>Vaccinium</taxon>
    </lineage>
</organism>
<protein>
    <submittedName>
        <fullName evidence="1">Uncharacterized protein</fullName>
    </submittedName>
</protein>
<name>A0ACB7Y036_9ERIC</name>
<proteinExistence type="predicted"/>
<comment type="caution">
    <text evidence="1">The sequence shown here is derived from an EMBL/GenBank/DDBJ whole genome shotgun (WGS) entry which is preliminary data.</text>
</comment>
<dbReference type="Proteomes" id="UP000828048">
    <property type="component" value="Chromosome 5"/>
</dbReference>
<sequence length="192" mass="21662">MERDSFRNVRRAGNLRVGKDFDLFTRFVDNIPVARNQSWLESLFSNYGIVRDLFILAKRSKRGSKFGFVHYDCSVSAAVAISRANGLEVEGNYLFVKKASFDLENKRRSDVVDSSKSIEDSRQEKMELKVEVAKHLKNYGDGNRPIEEEQIQDSTKSSNVAQNKRKVGNQDILKNGVEEGNISTEGPASVIP</sequence>
<evidence type="ECO:0000313" key="2">
    <source>
        <dbReference type="Proteomes" id="UP000828048"/>
    </source>
</evidence>
<evidence type="ECO:0000313" key="1">
    <source>
        <dbReference type="EMBL" id="KAH7846335.1"/>
    </source>
</evidence>
<accession>A0ACB7Y036</accession>